<evidence type="ECO:0000259" key="2">
    <source>
        <dbReference type="PROSITE" id="PS50280"/>
    </source>
</evidence>
<dbReference type="SMART" id="SM00317">
    <property type="entry name" value="SET"/>
    <property type="match status" value="1"/>
</dbReference>
<dbReference type="Pfam" id="PF00856">
    <property type="entry name" value="SET"/>
    <property type="match status" value="1"/>
</dbReference>
<name>A0AAU9KKA1_9CILI</name>
<feature type="region of interest" description="Disordered" evidence="1">
    <location>
        <begin position="167"/>
        <end position="193"/>
    </location>
</feature>
<proteinExistence type="predicted"/>
<keyword evidence="4" id="KW-1185">Reference proteome</keyword>
<dbReference type="InterPro" id="IPR046341">
    <property type="entry name" value="SET_dom_sf"/>
</dbReference>
<dbReference type="Gene3D" id="2.170.270.10">
    <property type="entry name" value="SET domain"/>
    <property type="match status" value="1"/>
</dbReference>
<dbReference type="PANTHER" id="PTHR46655:SF1">
    <property type="entry name" value="HISTONE-LYSINE N-METHYLTRANSFERASE ATXR3"/>
    <property type="match status" value="1"/>
</dbReference>
<evidence type="ECO:0000256" key="1">
    <source>
        <dbReference type="SAM" id="MobiDB-lite"/>
    </source>
</evidence>
<dbReference type="InterPro" id="IPR001214">
    <property type="entry name" value="SET_dom"/>
</dbReference>
<dbReference type="InterPro" id="IPR045606">
    <property type="entry name" value="ATXR3_C"/>
</dbReference>
<feature type="compositionally biased region" description="Basic residues" evidence="1">
    <location>
        <begin position="170"/>
        <end position="185"/>
    </location>
</feature>
<gene>
    <name evidence="3" type="ORF">BSTOLATCC_MIC66097</name>
</gene>
<reference evidence="3" key="1">
    <citation type="submission" date="2021-09" db="EMBL/GenBank/DDBJ databases">
        <authorList>
            <consortium name="AG Swart"/>
            <person name="Singh M."/>
            <person name="Singh A."/>
            <person name="Seah K."/>
            <person name="Emmerich C."/>
        </authorList>
    </citation>
    <scope>NUCLEOTIDE SEQUENCE</scope>
    <source>
        <strain evidence="3">ATCC30299</strain>
    </source>
</reference>
<evidence type="ECO:0000313" key="3">
    <source>
        <dbReference type="EMBL" id="CAG9336216.1"/>
    </source>
</evidence>
<dbReference type="AlphaFoldDB" id="A0AAU9KKA1"/>
<comment type="caution">
    <text evidence="3">The sequence shown here is derived from an EMBL/GenBank/DDBJ whole genome shotgun (WGS) entry which is preliminary data.</text>
</comment>
<evidence type="ECO:0000313" key="4">
    <source>
        <dbReference type="Proteomes" id="UP001162131"/>
    </source>
</evidence>
<feature type="domain" description="SET" evidence="2">
    <location>
        <begin position="465"/>
        <end position="611"/>
    </location>
</feature>
<dbReference type="Pfam" id="PF19633">
    <property type="entry name" value="SDG2_C"/>
    <property type="match status" value="1"/>
</dbReference>
<dbReference type="PROSITE" id="PS50280">
    <property type="entry name" value="SET"/>
    <property type="match status" value="1"/>
</dbReference>
<dbReference type="Proteomes" id="UP001162131">
    <property type="component" value="Unassembled WGS sequence"/>
</dbReference>
<accession>A0AAU9KKA1</accession>
<sequence>MSKQEFWKLAGNTYTKTENMNEDLSLSVNITIPRKMHKTSCSKCKNSRSSAVINCANCKKETHIACLDEKGVASCECCELPKKRGRKPTRNKALGNETPKNTIEHKDISKFAGLSLQEIVNKYLDEVADLDKNQYLGEDQEDQCTKKLKIEDSSNGSLNGFINDGFRIKPQGKKKEKRTTRRGRKATPSFPGNDKTIRSLDCLKNFAHLYFSAEQVKKDLSALVDYKLSISKDENINRSISNVWINAKKILKNYNEFLWNALVHKWSEILKNTASYPTVLGEWNKTNYSTRKYEIIQDYEPADDTYNTSMIMTEKIGECDGIGCDTKATLGIYDIGTCRWQSTNKDRAENMECSEKCKCDAETCKNRQIANRDYLSLENDLKETPTWGFDIQTRLKIVYLLGDPSDKNIKIFINKALPKAINLLENSNWKITEVLISIGKNEKNIFTDSDKLYAKKLWNAIEALRKIDEKAIENSFRIHPKGTGALCLREKGIEKGSLIHEYLGEIFTSAKWYERQDVIKQIRKEKIQAKEISGSIPDFYNIYLERHKEDPAGYDIFMIDPMLKGNFASRLSHSCNPNCGTVTMISGGKYTVGMYALKNISYLDELTFDYNSVTESILESRNSVCLCCNMKCRSYYVSLAKTSMNSIRSHNFLQRVSRVLQCVDRNFDEDLEKICYKSHIKSAVLDGCPEWLKVWIALVAQDIDTEIKDLQTKMIEEDYQSTFESRLQNLVISVSKIKYILSKTESYMPPLKMLNEQEAFNYLWGDEEFSVRSQLLSYRWCKNSPIDKALRKKCLNLDQARRHLLKIRDILRSKDKNQRVWKNTGIADMLHLIAYTQLFFTINEYPEYHSEDFTVSLCEVSKEVMDSAPLNEKYHRTYSSTYILEVLFGWYKQKIGEKNNAFTKEMKGTLCLSSISRAIESEYSETARKNLWSHIEKKPFSSWKNIKSESHPWTKSFNNKILGSPMFDSFYSQTNALKECVDSIDLPAKKCEIPDYANI</sequence>
<organism evidence="3 4">
    <name type="scientific">Blepharisma stoltei</name>
    <dbReference type="NCBI Taxonomy" id="1481888"/>
    <lineage>
        <taxon>Eukaryota</taxon>
        <taxon>Sar</taxon>
        <taxon>Alveolata</taxon>
        <taxon>Ciliophora</taxon>
        <taxon>Postciliodesmatophora</taxon>
        <taxon>Heterotrichea</taxon>
        <taxon>Heterotrichida</taxon>
        <taxon>Blepharismidae</taxon>
        <taxon>Blepharisma</taxon>
    </lineage>
</organism>
<dbReference type="PANTHER" id="PTHR46655">
    <property type="entry name" value="HISTONE-LYSINE N-METHYLTRANSFERASE ATXR3"/>
    <property type="match status" value="1"/>
</dbReference>
<dbReference type="EMBL" id="CAJZBQ010000064">
    <property type="protein sequence ID" value="CAG9336216.1"/>
    <property type="molecule type" value="Genomic_DNA"/>
</dbReference>
<dbReference type="SUPFAM" id="SSF82199">
    <property type="entry name" value="SET domain"/>
    <property type="match status" value="1"/>
</dbReference>
<protein>
    <recommendedName>
        <fullName evidence="2">SET domain-containing protein</fullName>
    </recommendedName>
</protein>